<proteinExistence type="predicted"/>
<gene>
    <name evidence="2" type="ORF">EDD77_10952</name>
</gene>
<protein>
    <submittedName>
        <fullName evidence="2">Uncharacterized protein</fullName>
    </submittedName>
</protein>
<dbReference type="GeneID" id="97380752"/>
<dbReference type="AlphaFoldDB" id="A0A4R1QV15"/>
<organism evidence="2 3">
    <name type="scientific">Allofournierella massiliensis</name>
    <dbReference type="NCBI Taxonomy" id="1650663"/>
    <lineage>
        <taxon>Bacteria</taxon>
        <taxon>Bacillati</taxon>
        <taxon>Bacillota</taxon>
        <taxon>Clostridia</taxon>
        <taxon>Eubacteriales</taxon>
        <taxon>Oscillospiraceae</taxon>
        <taxon>Allofournierella</taxon>
    </lineage>
</organism>
<keyword evidence="1" id="KW-1133">Transmembrane helix</keyword>
<comment type="caution">
    <text evidence="2">The sequence shown here is derived from an EMBL/GenBank/DDBJ whole genome shotgun (WGS) entry which is preliminary data.</text>
</comment>
<feature type="transmembrane region" description="Helical" evidence="1">
    <location>
        <begin position="40"/>
        <end position="63"/>
    </location>
</feature>
<reference evidence="2 3" key="1">
    <citation type="submission" date="2019-03" db="EMBL/GenBank/DDBJ databases">
        <title>Genomic Encyclopedia of Type Strains, Phase IV (KMG-IV): sequencing the most valuable type-strain genomes for metagenomic binning, comparative biology and taxonomic classification.</title>
        <authorList>
            <person name="Goeker M."/>
        </authorList>
    </citation>
    <scope>NUCLEOTIDE SEQUENCE [LARGE SCALE GENOMIC DNA]</scope>
    <source>
        <strain evidence="2 3">DSM 100451</strain>
    </source>
</reference>
<evidence type="ECO:0000313" key="3">
    <source>
        <dbReference type="Proteomes" id="UP000295184"/>
    </source>
</evidence>
<sequence>MKSALAGILTFVVFFFGNSYFLGGLGQLCLIGGDAFVNSYFAPIMTGLALLAGLVVGCTLALLQKLDAVQKALNDRKSHEQ</sequence>
<evidence type="ECO:0000313" key="2">
    <source>
        <dbReference type="EMBL" id="TCL57778.1"/>
    </source>
</evidence>
<keyword evidence="1" id="KW-0472">Membrane</keyword>
<name>A0A4R1QV15_9FIRM</name>
<dbReference type="EMBL" id="SLUM01000009">
    <property type="protein sequence ID" value="TCL57778.1"/>
    <property type="molecule type" value="Genomic_DNA"/>
</dbReference>
<dbReference type="RefSeq" id="WP_058963602.1">
    <property type="nucleotide sequence ID" value="NZ_CABKVM010000015.1"/>
</dbReference>
<accession>A0A4R1QV15</accession>
<evidence type="ECO:0000256" key="1">
    <source>
        <dbReference type="SAM" id="Phobius"/>
    </source>
</evidence>
<dbReference type="STRING" id="1650663.GCA_001486665_01123"/>
<keyword evidence="1" id="KW-0812">Transmembrane</keyword>
<dbReference type="Proteomes" id="UP000295184">
    <property type="component" value="Unassembled WGS sequence"/>
</dbReference>